<evidence type="ECO:0000313" key="1">
    <source>
        <dbReference type="EMBL" id="MFC3675165.1"/>
    </source>
</evidence>
<protein>
    <submittedName>
        <fullName evidence="1">Uncharacterized protein</fullName>
    </submittedName>
</protein>
<dbReference type="RefSeq" id="WP_379723213.1">
    <property type="nucleotide sequence ID" value="NZ_JBHRYJ010000001.1"/>
</dbReference>
<gene>
    <name evidence="1" type="ORF">ACFOOQ_06405</name>
</gene>
<proteinExistence type="predicted"/>
<name>A0ABV7VCN7_9PROT</name>
<dbReference type="EMBL" id="JBHRYJ010000001">
    <property type="protein sequence ID" value="MFC3675165.1"/>
    <property type="molecule type" value="Genomic_DNA"/>
</dbReference>
<evidence type="ECO:0000313" key="2">
    <source>
        <dbReference type="Proteomes" id="UP001595711"/>
    </source>
</evidence>
<accession>A0ABV7VCN7</accession>
<organism evidence="1 2">
    <name type="scientific">Ferrovibrio xuzhouensis</name>
    <dbReference type="NCBI Taxonomy" id="1576914"/>
    <lineage>
        <taxon>Bacteria</taxon>
        <taxon>Pseudomonadati</taxon>
        <taxon>Pseudomonadota</taxon>
        <taxon>Alphaproteobacteria</taxon>
        <taxon>Rhodospirillales</taxon>
        <taxon>Rhodospirillaceae</taxon>
        <taxon>Ferrovibrio</taxon>
    </lineage>
</organism>
<dbReference type="Proteomes" id="UP001595711">
    <property type="component" value="Unassembled WGS sequence"/>
</dbReference>
<reference evidence="2" key="1">
    <citation type="journal article" date="2019" name="Int. J. Syst. Evol. Microbiol.">
        <title>The Global Catalogue of Microorganisms (GCM) 10K type strain sequencing project: providing services to taxonomists for standard genome sequencing and annotation.</title>
        <authorList>
            <consortium name="The Broad Institute Genomics Platform"/>
            <consortium name="The Broad Institute Genome Sequencing Center for Infectious Disease"/>
            <person name="Wu L."/>
            <person name="Ma J."/>
        </authorList>
    </citation>
    <scope>NUCLEOTIDE SEQUENCE [LARGE SCALE GENOMIC DNA]</scope>
    <source>
        <strain evidence="2">KCTC 42182</strain>
    </source>
</reference>
<sequence>MVGAGLSLAGFLASHWNVKIFIGDAWAAEAFLSVADDIPLMSGLTENTDAATVFDKPAGRIVTAEAGGPVTIAAVRAFYAATLPQLGWLPDGDNRWRRDAEQLRLGYANASGRLTVRFEILPNQ</sequence>
<comment type="caution">
    <text evidence="1">The sequence shown here is derived from an EMBL/GenBank/DDBJ whole genome shotgun (WGS) entry which is preliminary data.</text>
</comment>
<keyword evidence="2" id="KW-1185">Reference proteome</keyword>